<dbReference type="GeneID" id="20651976"/>
<dbReference type="InParanoid" id="G4YIT6"/>
<keyword evidence="3" id="KW-1185">Reference proteome</keyword>
<dbReference type="EMBL" id="JH159151">
    <property type="protein sequence ID" value="EGZ28506.1"/>
    <property type="molecule type" value="Genomic_DNA"/>
</dbReference>
<dbReference type="AlphaFoldDB" id="G4YIT6"/>
<evidence type="ECO:0000313" key="2">
    <source>
        <dbReference type="EMBL" id="EGZ28506.1"/>
    </source>
</evidence>
<dbReference type="RefSeq" id="XP_009515781.1">
    <property type="nucleotide sequence ID" value="XM_009517486.1"/>
</dbReference>
<feature type="non-terminal residue" evidence="2">
    <location>
        <position position="1"/>
    </location>
</feature>
<reference evidence="2 3" key="1">
    <citation type="journal article" date="2006" name="Science">
        <title>Phytophthora genome sequences uncover evolutionary origins and mechanisms of pathogenesis.</title>
        <authorList>
            <person name="Tyler B.M."/>
            <person name="Tripathy S."/>
            <person name="Zhang X."/>
            <person name="Dehal P."/>
            <person name="Jiang R.H."/>
            <person name="Aerts A."/>
            <person name="Arredondo F.D."/>
            <person name="Baxter L."/>
            <person name="Bensasson D."/>
            <person name="Beynon J.L."/>
            <person name="Chapman J."/>
            <person name="Damasceno C.M."/>
            <person name="Dorrance A.E."/>
            <person name="Dou D."/>
            <person name="Dickerman A.W."/>
            <person name="Dubchak I.L."/>
            <person name="Garbelotto M."/>
            <person name="Gijzen M."/>
            <person name="Gordon S.G."/>
            <person name="Govers F."/>
            <person name="Grunwald N.J."/>
            <person name="Huang W."/>
            <person name="Ivors K.L."/>
            <person name="Jones R.W."/>
            <person name="Kamoun S."/>
            <person name="Krampis K."/>
            <person name="Lamour K.H."/>
            <person name="Lee M.K."/>
            <person name="McDonald W.H."/>
            <person name="Medina M."/>
            <person name="Meijer H.J."/>
            <person name="Nordberg E.K."/>
            <person name="Maclean D.J."/>
            <person name="Ospina-Giraldo M.D."/>
            <person name="Morris P.F."/>
            <person name="Phuntumart V."/>
            <person name="Putnam N.H."/>
            <person name="Rash S."/>
            <person name="Rose J.K."/>
            <person name="Sakihama Y."/>
            <person name="Salamov A.A."/>
            <person name="Savidor A."/>
            <person name="Scheuring C.F."/>
            <person name="Smith B.M."/>
            <person name="Sobral B.W."/>
            <person name="Terry A."/>
            <person name="Torto-Alalibo T.A."/>
            <person name="Win J."/>
            <person name="Xu Z."/>
            <person name="Zhang H."/>
            <person name="Grigoriev I.V."/>
            <person name="Rokhsar D.S."/>
            <person name="Boore J.L."/>
        </authorList>
    </citation>
    <scope>NUCLEOTIDE SEQUENCE [LARGE SCALE GENOMIC DNA]</scope>
    <source>
        <strain evidence="2 3">P6497</strain>
    </source>
</reference>
<protein>
    <submittedName>
        <fullName evidence="2">Uncharacterized protein</fullName>
    </submittedName>
</protein>
<feature type="compositionally biased region" description="Polar residues" evidence="1">
    <location>
        <begin position="216"/>
        <end position="225"/>
    </location>
</feature>
<feature type="non-terminal residue" evidence="2">
    <location>
        <position position="241"/>
    </location>
</feature>
<proteinExistence type="predicted"/>
<name>G4YIT6_PHYSP</name>
<dbReference type="Proteomes" id="UP000002640">
    <property type="component" value="Unassembled WGS sequence"/>
</dbReference>
<sequence length="241" mass="26905">VDKSSVNSLKFNGKSLHFAAWKSKLIFHLRALSEQRALEELQHKRAKPLTRFEDLLESQPELPPRPPAADKEATWQHDLHETLLNQQSSFIKRLLCETLPGGFKGIATKQMDEPMVNADFKSVGQLLQDLNNVRSQDNVNAHEALHTHMITSMMMLVMVLGVLPRHMWGSSVKFTEESFTLEKVSEKLANIFGNKTKSEIMALASGRVVNHVKSTPAKTATTNPMGSVLGKRKTADGPIND</sequence>
<gene>
    <name evidence="2" type="ORF">PHYSODRAFT_417340</name>
</gene>
<dbReference type="OMA" id="DNVNAHE"/>
<feature type="region of interest" description="Disordered" evidence="1">
    <location>
        <begin position="216"/>
        <end position="241"/>
    </location>
</feature>
<evidence type="ECO:0000313" key="3">
    <source>
        <dbReference type="Proteomes" id="UP000002640"/>
    </source>
</evidence>
<accession>G4YIT6</accession>
<dbReference type="SMR" id="G4YIT6"/>
<dbReference type="KEGG" id="psoj:PHYSODRAFT_417340"/>
<evidence type="ECO:0000256" key="1">
    <source>
        <dbReference type="SAM" id="MobiDB-lite"/>
    </source>
</evidence>
<organism evidence="2 3">
    <name type="scientific">Phytophthora sojae (strain P6497)</name>
    <name type="common">Soybean stem and root rot agent</name>
    <name type="synonym">Phytophthora megasperma f. sp. glycines</name>
    <dbReference type="NCBI Taxonomy" id="1094619"/>
    <lineage>
        <taxon>Eukaryota</taxon>
        <taxon>Sar</taxon>
        <taxon>Stramenopiles</taxon>
        <taxon>Oomycota</taxon>
        <taxon>Peronosporomycetes</taxon>
        <taxon>Peronosporales</taxon>
        <taxon>Peronosporaceae</taxon>
        <taxon>Phytophthora</taxon>
    </lineage>
</organism>